<reference evidence="1" key="1">
    <citation type="submission" date="2023-10" db="EMBL/GenBank/DDBJ databases">
        <authorList>
            <person name="Chen Y."/>
            <person name="Shah S."/>
            <person name="Dougan E. K."/>
            <person name="Thang M."/>
            <person name="Chan C."/>
        </authorList>
    </citation>
    <scope>NUCLEOTIDE SEQUENCE [LARGE SCALE GENOMIC DNA]</scope>
</reference>
<accession>A0ABN9TSH8</accession>
<comment type="caution">
    <text evidence="1">The sequence shown here is derived from an EMBL/GenBank/DDBJ whole genome shotgun (WGS) entry which is preliminary data.</text>
</comment>
<gene>
    <name evidence="1" type="ORF">PCOR1329_LOCUS41895</name>
</gene>
<proteinExistence type="predicted"/>
<name>A0ABN9TSH8_9DINO</name>
<sequence length="101" mass="11541">MFEIPLNCFFDVFHLEPLNRSNRSIPYAAHNDVTTTTNGSTNSSFNAFRISSPIRRRLLSAITYEDSCQFASNLCSRIAHTVLPLSCQRFYVWKSRLVSSC</sequence>
<dbReference type="Proteomes" id="UP001189429">
    <property type="component" value="Unassembled WGS sequence"/>
</dbReference>
<evidence type="ECO:0000313" key="1">
    <source>
        <dbReference type="EMBL" id="CAK0849139.1"/>
    </source>
</evidence>
<keyword evidence="2" id="KW-1185">Reference proteome</keyword>
<organism evidence="1 2">
    <name type="scientific">Prorocentrum cordatum</name>
    <dbReference type="NCBI Taxonomy" id="2364126"/>
    <lineage>
        <taxon>Eukaryota</taxon>
        <taxon>Sar</taxon>
        <taxon>Alveolata</taxon>
        <taxon>Dinophyceae</taxon>
        <taxon>Prorocentrales</taxon>
        <taxon>Prorocentraceae</taxon>
        <taxon>Prorocentrum</taxon>
    </lineage>
</organism>
<protein>
    <submittedName>
        <fullName evidence="1">Uncharacterized protein</fullName>
    </submittedName>
</protein>
<evidence type="ECO:0000313" key="2">
    <source>
        <dbReference type="Proteomes" id="UP001189429"/>
    </source>
</evidence>
<dbReference type="EMBL" id="CAUYUJ010015037">
    <property type="protein sequence ID" value="CAK0849139.1"/>
    <property type="molecule type" value="Genomic_DNA"/>
</dbReference>